<keyword evidence="1" id="KW-1133">Transmembrane helix</keyword>
<keyword evidence="2" id="KW-0496">Mitochondrion</keyword>
<feature type="transmembrane region" description="Helical" evidence="1">
    <location>
        <begin position="106"/>
        <end position="125"/>
    </location>
</feature>
<reference evidence="2" key="1">
    <citation type="journal article" date="2019" name="Int. J. Biol. Macromol.">
        <title>The complete mitochondrial genomes of five important medicinal Ganoderma species: Features, evolution, and phylogeny.</title>
        <authorList>
            <person name="Li Q."/>
            <person name="Xiang D."/>
            <person name="Wan Y."/>
            <person name="Wu Q."/>
            <person name="Wu X."/>
            <person name="Ma C."/>
            <person name="Song Y."/>
            <person name="Zhao G."/>
            <person name="Huang W."/>
        </authorList>
    </citation>
    <scope>NUCLEOTIDE SEQUENCE</scope>
</reference>
<dbReference type="GeneID" id="36953214"/>
<proteinExistence type="predicted"/>
<feature type="transmembrane region" description="Helical" evidence="1">
    <location>
        <begin position="21"/>
        <end position="42"/>
    </location>
</feature>
<protein>
    <submittedName>
        <fullName evidence="2">Uncharacterized protein</fullName>
    </submittedName>
</protein>
<evidence type="ECO:0000256" key="1">
    <source>
        <dbReference type="SAM" id="Phobius"/>
    </source>
</evidence>
<dbReference type="AlphaFoldDB" id="A0A2S1WBA2"/>
<dbReference type="RefSeq" id="YP_009493068.1">
    <property type="nucleotide sequence ID" value="NC_037936.1"/>
</dbReference>
<sequence length="290" mass="32764">MMFNPIYHLSSVIIRIVVKKVNLPLIFTSIAINLFTVSRQLVRNHGFIPTLRVLFDVNRQIRLNGSLNSILLNSRLNPSIATIIHNTLTSNWRDCLSFSSIINKNFKWYILGLVVTCFNSISFYIAKFLFGLVLSSIGILFSESLSAISYLKDFSDYILTFVENHSNFKFYPEKGVSIKEDHLNAYAIFGIVILGLTGITVSLVLSDYYFHDFISKFPAVNTYIEFINNQSNNFSSWVSSFLKSPPSIDPIVRTPSISSDIQLPSNIPSPTLPPYDEFAESVPVPGINPW</sequence>
<feature type="transmembrane region" description="Helical" evidence="1">
    <location>
        <begin position="185"/>
        <end position="206"/>
    </location>
</feature>
<name>A0A2S1WBA2_GANTS</name>
<evidence type="ECO:0000313" key="2">
    <source>
        <dbReference type="EMBL" id="AWJ63863.1"/>
    </source>
</evidence>
<organism evidence="2">
    <name type="scientific">Ganoderma tsugae</name>
    <name type="common">Hemlock varnish shelf mushroom</name>
    <name type="synonym">Polyporus tsugae</name>
    <dbReference type="NCBI Taxonomy" id="2075311"/>
    <lineage>
        <taxon>Eukaryota</taxon>
        <taxon>Fungi</taxon>
        <taxon>Dikarya</taxon>
        <taxon>Basidiomycota</taxon>
        <taxon>Agaricomycotina</taxon>
        <taxon>Agaricomycetes</taxon>
        <taxon>Polyporales</taxon>
        <taxon>Polyporaceae</taxon>
        <taxon>Polyporus</taxon>
    </lineage>
</organism>
<keyword evidence="1" id="KW-0472">Membrane</keyword>
<gene>
    <name evidence="2" type="primary">orf290</name>
</gene>
<geneLocation type="mitochondrion" evidence="2"/>
<dbReference type="EMBL" id="MH252533">
    <property type="protein sequence ID" value="AWJ63863.1"/>
    <property type="molecule type" value="Genomic_DNA"/>
</dbReference>
<keyword evidence="1" id="KW-0812">Transmembrane</keyword>
<accession>A0A2S1WBA2</accession>
<feature type="transmembrane region" description="Helical" evidence="1">
    <location>
        <begin position="132"/>
        <end position="151"/>
    </location>
</feature>